<dbReference type="GO" id="GO:0003723">
    <property type="term" value="F:RNA binding"/>
    <property type="evidence" value="ECO:0007669"/>
    <property type="project" value="InterPro"/>
</dbReference>
<proteinExistence type="predicted"/>
<dbReference type="PROSITE" id="PS50089">
    <property type="entry name" value="ZF_RING_2"/>
    <property type="match status" value="1"/>
</dbReference>
<dbReference type="Gene3D" id="3.30.160.60">
    <property type="entry name" value="Classic Zinc Finger"/>
    <property type="match status" value="1"/>
</dbReference>
<evidence type="ECO:0000256" key="5">
    <source>
        <dbReference type="ARBA" id="ARBA00022833"/>
    </source>
</evidence>
<dbReference type="Pfam" id="PF02854">
    <property type="entry name" value="MIF4G"/>
    <property type="match status" value="1"/>
</dbReference>
<dbReference type="Pfam" id="PF13445">
    <property type="entry name" value="zf-RING_UBOX"/>
    <property type="match status" value="1"/>
</dbReference>
<dbReference type="SMART" id="SM00184">
    <property type="entry name" value="RING"/>
    <property type="match status" value="1"/>
</dbReference>
<dbReference type="SUPFAM" id="SSF48371">
    <property type="entry name" value="ARM repeat"/>
    <property type="match status" value="1"/>
</dbReference>
<dbReference type="Proteomes" id="UP001177744">
    <property type="component" value="Unassembled WGS sequence"/>
</dbReference>
<dbReference type="SMART" id="SM00543">
    <property type="entry name" value="MIF4G"/>
    <property type="match status" value="1"/>
</dbReference>
<dbReference type="PANTHER" id="PTHR23254">
    <property type="entry name" value="EIF4G DOMAIN PROTEIN"/>
    <property type="match status" value="1"/>
</dbReference>
<dbReference type="InterPro" id="IPR017907">
    <property type="entry name" value="Znf_RING_CS"/>
</dbReference>
<evidence type="ECO:0000256" key="11">
    <source>
        <dbReference type="SAM" id="Coils"/>
    </source>
</evidence>
<dbReference type="FunFam" id="1.25.40.180:FF:000016">
    <property type="entry name" value="polyadenylate-binding protein-interacting protein 1 isoform X1"/>
    <property type="match status" value="1"/>
</dbReference>
<dbReference type="GO" id="GO:0008494">
    <property type="term" value="F:translation activator activity"/>
    <property type="evidence" value="ECO:0007669"/>
    <property type="project" value="TreeGrafter"/>
</dbReference>
<comment type="subunit">
    <text evidence="8">Interacts with the RRM1-RRM2 and C-terminus regions of PABPC1 in a 1:1 stoichiometry. Interacts with EIF4A.</text>
</comment>
<dbReference type="PANTHER" id="PTHR23254:SF15">
    <property type="entry name" value="POLYADENYLATE-BINDING PROTEIN-INTERACTING PROTEIN 1"/>
    <property type="match status" value="1"/>
</dbReference>
<evidence type="ECO:0000256" key="7">
    <source>
        <dbReference type="ARBA" id="ARBA00053366"/>
    </source>
</evidence>
<comment type="caution">
    <text evidence="15">The sequence shown here is derived from an EMBL/GenBank/DDBJ whole genome shotgun (WGS) entry which is preliminary data.</text>
</comment>
<dbReference type="PROSITE" id="PS50119">
    <property type="entry name" value="ZF_BBOX"/>
    <property type="match status" value="1"/>
</dbReference>
<feature type="region of interest" description="Disordered" evidence="12">
    <location>
        <begin position="134"/>
        <end position="157"/>
    </location>
</feature>
<evidence type="ECO:0000256" key="6">
    <source>
        <dbReference type="ARBA" id="ARBA00022845"/>
    </source>
</evidence>
<feature type="domain" description="RING-type" evidence="13">
    <location>
        <begin position="16"/>
        <end position="53"/>
    </location>
</feature>
<keyword evidence="2" id="KW-0963">Cytoplasm</keyword>
<feature type="coiled-coil region" evidence="11">
    <location>
        <begin position="163"/>
        <end position="190"/>
    </location>
</feature>
<comment type="function">
    <text evidence="7">Acts as a coactivator in the regulation of translation initiation of poly(A)-containing mRNAs. Its stimulatory activity on translation is mediated via its action on PABPC1. Competes with PAIP2 for binding to PABPC1. Its association with EIF4A and PABPC1 may potentiate contacts between mRNA termini. May also be involved in translationally coupled mRNA turnover. Implicated with other RNA-binding proteins in the cytoplasmic deadenylation/translational and decay interplay of the FOS mRNA mediated by the major coding-region determinant of instability (mCRD) domain.</text>
</comment>
<evidence type="ECO:0000256" key="3">
    <source>
        <dbReference type="ARBA" id="ARBA00022723"/>
    </source>
</evidence>
<dbReference type="Pfam" id="PF00643">
    <property type="entry name" value="zf-B_box"/>
    <property type="match status" value="1"/>
</dbReference>
<dbReference type="GO" id="GO:0006446">
    <property type="term" value="P:regulation of translational initiation"/>
    <property type="evidence" value="ECO:0007669"/>
    <property type="project" value="TreeGrafter"/>
</dbReference>
<dbReference type="InterPro" id="IPR000315">
    <property type="entry name" value="Znf_B-box"/>
</dbReference>
<dbReference type="InterPro" id="IPR016024">
    <property type="entry name" value="ARM-type_fold"/>
</dbReference>
<keyword evidence="5" id="KW-0862">Zinc</keyword>
<dbReference type="InterPro" id="IPR001841">
    <property type="entry name" value="Znf_RING"/>
</dbReference>
<dbReference type="PROSITE" id="PS00518">
    <property type="entry name" value="ZF_RING_1"/>
    <property type="match status" value="1"/>
</dbReference>
<keyword evidence="16" id="KW-1185">Reference proteome</keyword>
<keyword evidence="3" id="KW-0479">Metal-binding</keyword>
<dbReference type="InterPro" id="IPR003890">
    <property type="entry name" value="MIF4G-like_typ-3"/>
</dbReference>
<accession>A0AA40HDN1</accession>
<feature type="region of interest" description="Disordered" evidence="12">
    <location>
        <begin position="82"/>
        <end position="108"/>
    </location>
</feature>
<evidence type="ECO:0000256" key="2">
    <source>
        <dbReference type="ARBA" id="ARBA00022490"/>
    </source>
</evidence>
<dbReference type="InterPro" id="IPR013083">
    <property type="entry name" value="Znf_RING/FYVE/PHD"/>
</dbReference>
<evidence type="ECO:0000259" key="14">
    <source>
        <dbReference type="PROSITE" id="PS50119"/>
    </source>
</evidence>
<comment type="subcellular location">
    <subcellularLocation>
        <location evidence="1">Cytoplasm</location>
    </subcellularLocation>
</comment>
<dbReference type="EMBL" id="JAULJE010000022">
    <property type="protein sequence ID" value="KAK1328820.1"/>
    <property type="molecule type" value="Genomic_DNA"/>
</dbReference>
<dbReference type="GO" id="GO:0005737">
    <property type="term" value="C:cytoplasm"/>
    <property type="evidence" value="ECO:0007669"/>
    <property type="project" value="UniProtKB-SubCell"/>
</dbReference>
<keyword evidence="6" id="KW-0810">Translation regulation</keyword>
<dbReference type="SUPFAM" id="SSF57850">
    <property type="entry name" value="RING/U-box"/>
    <property type="match status" value="1"/>
</dbReference>
<evidence type="ECO:0000256" key="4">
    <source>
        <dbReference type="ARBA" id="ARBA00022771"/>
    </source>
</evidence>
<dbReference type="InterPro" id="IPR027370">
    <property type="entry name" value="Znf-RING_euk"/>
</dbReference>
<name>A0AA40HDN1_CNENI</name>
<evidence type="ECO:0000256" key="10">
    <source>
        <dbReference type="PROSITE-ProRule" id="PRU00024"/>
    </source>
</evidence>
<keyword evidence="4 10" id="KW-0863">Zinc-finger</keyword>
<evidence type="ECO:0000256" key="8">
    <source>
        <dbReference type="ARBA" id="ARBA00063561"/>
    </source>
</evidence>
<reference evidence="15" key="1">
    <citation type="submission" date="2023-06" db="EMBL/GenBank/DDBJ databases">
        <title>Reference genome for the Northern bat (Eptesicus nilssonii), a most northern bat species.</title>
        <authorList>
            <person name="Laine V.N."/>
            <person name="Pulliainen A.T."/>
            <person name="Lilley T.M."/>
        </authorList>
    </citation>
    <scope>NUCLEOTIDE SEQUENCE</scope>
    <source>
        <strain evidence="15">BLF_Eptnil</strain>
        <tissue evidence="15">Kidney</tissue>
    </source>
</reference>
<evidence type="ECO:0000313" key="16">
    <source>
        <dbReference type="Proteomes" id="UP001177744"/>
    </source>
</evidence>
<dbReference type="GO" id="GO:0008270">
    <property type="term" value="F:zinc ion binding"/>
    <property type="evidence" value="ECO:0007669"/>
    <property type="project" value="UniProtKB-KW"/>
</dbReference>
<evidence type="ECO:0000313" key="15">
    <source>
        <dbReference type="EMBL" id="KAK1328820.1"/>
    </source>
</evidence>
<feature type="domain" description="B box-type" evidence="14">
    <location>
        <begin position="102"/>
        <end position="130"/>
    </location>
</feature>
<evidence type="ECO:0000256" key="1">
    <source>
        <dbReference type="ARBA" id="ARBA00004496"/>
    </source>
</evidence>
<dbReference type="SUPFAM" id="SSF57845">
    <property type="entry name" value="B-box zinc-binding domain"/>
    <property type="match status" value="1"/>
</dbReference>
<evidence type="ECO:0000256" key="9">
    <source>
        <dbReference type="ARBA" id="ARBA00074029"/>
    </source>
</evidence>
<gene>
    <name evidence="15" type="ORF">QTO34_010989</name>
</gene>
<dbReference type="InterPro" id="IPR051367">
    <property type="entry name" value="mRNA_TranslReg/HistoneTransl"/>
</dbReference>
<dbReference type="Gene3D" id="3.30.40.10">
    <property type="entry name" value="Zinc/RING finger domain, C3HC4 (zinc finger)"/>
    <property type="match status" value="1"/>
</dbReference>
<evidence type="ECO:0000259" key="13">
    <source>
        <dbReference type="PROSITE" id="PS50089"/>
    </source>
</evidence>
<keyword evidence="11" id="KW-0175">Coiled coil</keyword>
<dbReference type="AlphaFoldDB" id="A0AA40HDN1"/>
<dbReference type="SMART" id="SM00336">
    <property type="entry name" value="BBOX"/>
    <property type="match status" value="1"/>
</dbReference>
<evidence type="ECO:0000256" key="12">
    <source>
        <dbReference type="SAM" id="MobiDB-lite"/>
    </source>
</evidence>
<protein>
    <recommendedName>
        <fullName evidence="9">Polyadenylate-binding protein-interacting protein 1</fullName>
    </recommendedName>
</protein>
<sequence length="563" mass="64062">MASATTSKKMREEATCSICLQLMAEPVVISCGHSYCQACLLSLMGSASSLGGCWNLLLPPVPGSLPERQPRPNKQLGSLIAALRSRSRSRSRSREEQEQEQEQEPSCQEHGERLHLFCEDEGQLICWRCERDPGTRATPRRSWRTRDPPTGGRSEVWSQESLHVSLQEKLQEAVRKLRQLEEECASQKAFKAKQIAEWNEKIEAQRHNIQADFQNLVSFLREEEKRYLQILESEKELTLQRLRDSEAKLGQQSRELESHILELEEQCQGSAEKMLQDVKGALSRSQAVRLETPEAVSLEVQTQCDVPELYFDLRKRLRSHQGPCEDELPLSVFVWDFLNHLTELPGSCETDMEQFAETLRGRVTTDEALQELVDVIYAQATSVPKFRCVGARLCNYLSRHLTFRSQRGSFGRMLIQRLQSEHDLRDQAAKGDEAARKLCHGFVLFLGELYLRLQIKGAKGQPLRRSIPQQALRGLLETLLSNPVDDNLVCAVKLLKLTGPELEDACREQGKTDMEEVIRRIKEIILDEPCSADVMQMLLKLVELQSSNWGRVPVTSALKRSST</sequence>
<feature type="coiled-coil region" evidence="11">
    <location>
        <begin position="228"/>
        <end position="266"/>
    </location>
</feature>
<organism evidence="15 16">
    <name type="scientific">Cnephaeus nilssonii</name>
    <name type="common">Northern bat</name>
    <name type="synonym">Eptesicus nilssonii</name>
    <dbReference type="NCBI Taxonomy" id="3371016"/>
    <lineage>
        <taxon>Eukaryota</taxon>
        <taxon>Metazoa</taxon>
        <taxon>Chordata</taxon>
        <taxon>Craniata</taxon>
        <taxon>Vertebrata</taxon>
        <taxon>Euteleostomi</taxon>
        <taxon>Mammalia</taxon>
        <taxon>Eutheria</taxon>
        <taxon>Laurasiatheria</taxon>
        <taxon>Chiroptera</taxon>
        <taxon>Yangochiroptera</taxon>
        <taxon>Vespertilionidae</taxon>
        <taxon>Cnephaeus</taxon>
    </lineage>
</organism>
<dbReference type="Gene3D" id="1.25.40.180">
    <property type="match status" value="1"/>
</dbReference>